<evidence type="ECO:0000256" key="1">
    <source>
        <dbReference type="ARBA" id="ARBA00001974"/>
    </source>
</evidence>
<evidence type="ECO:0000256" key="3">
    <source>
        <dbReference type="ARBA" id="ARBA00022827"/>
    </source>
</evidence>
<protein>
    <recommendedName>
        <fullName evidence="9">Ferredoxin reductase</fullName>
    </recommendedName>
</protein>
<dbReference type="GO" id="GO:0016651">
    <property type="term" value="F:oxidoreductase activity, acting on NAD(P)H"/>
    <property type="evidence" value="ECO:0007669"/>
    <property type="project" value="TreeGrafter"/>
</dbReference>
<evidence type="ECO:0000259" key="5">
    <source>
        <dbReference type="Pfam" id="PF07992"/>
    </source>
</evidence>
<keyword evidence="8" id="KW-1185">Reference proteome</keyword>
<evidence type="ECO:0000256" key="2">
    <source>
        <dbReference type="ARBA" id="ARBA00022630"/>
    </source>
</evidence>
<keyword evidence="3" id="KW-0274">FAD</keyword>
<dbReference type="AlphaFoldDB" id="A0A2I2KIB2"/>
<dbReference type="Pfam" id="PF07992">
    <property type="entry name" value="Pyr_redox_2"/>
    <property type="match status" value="1"/>
</dbReference>
<keyword evidence="4" id="KW-0560">Oxidoreductase</keyword>
<organism evidence="7 8">
    <name type="scientific">Frankia canadensis</name>
    <dbReference type="NCBI Taxonomy" id="1836972"/>
    <lineage>
        <taxon>Bacteria</taxon>
        <taxon>Bacillati</taxon>
        <taxon>Actinomycetota</taxon>
        <taxon>Actinomycetes</taxon>
        <taxon>Frankiales</taxon>
        <taxon>Frankiaceae</taxon>
        <taxon>Frankia</taxon>
    </lineage>
</organism>
<dbReference type="Gene3D" id="3.50.50.60">
    <property type="entry name" value="FAD/NAD(P)-binding domain"/>
    <property type="match status" value="2"/>
</dbReference>
<dbReference type="GO" id="GO:0005737">
    <property type="term" value="C:cytoplasm"/>
    <property type="evidence" value="ECO:0007669"/>
    <property type="project" value="TreeGrafter"/>
</dbReference>
<dbReference type="Proteomes" id="UP000234331">
    <property type="component" value="Unassembled WGS sequence"/>
</dbReference>
<feature type="domain" description="FAD/NAD(P)-binding" evidence="5">
    <location>
        <begin position="4"/>
        <end position="304"/>
    </location>
</feature>
<evidence type="ECO:0000256" key="4">
    <source>
        <dbReference type="ARBA" id="ARBA00023002"/>
    </source>
</evidence>
<evidence type="ECO:0000313" key="8">
    <source>
        <dbReference type="Proteomes" id="UP000234331"/>
    </source>
</evidence>
<reference evidence="7 8" key="1">
    <citation type="submission" date="2017-06" db="EMBL/GenBank/DDBJ databases">
        <authorList>
            <person name="Kim H.J."/>
            <person name="Triplett B.A."/>
        </authorList>
    </citation>
    <scope>NUCLEOTIDE SEQUENCE [LARGE SCALE GENOMIC DNA]</scope>
    <source>
        <strain evidence="7">FRACA_ARgP5</strain>
    </source>
</reference>
<name>A0A2I2KIB2_9ACTN</name>
<dbReference type="InterPro" id="IPR023753">
    <property type="entry name" value="FAD/NAD-binding_dom"/>
</dbReference>
<accession>A0A2I2KIB2</accession>
<dbReference type="InterPro" id="IPR016156">
    <property type="entry name" value="FAD/NAD-linked_Rdtase_dimer_sf"/>
</dbReference>
<dbReference type="PANTHER" id="PTHR43557">
    <property type="entry name" value="APOPTOSIS-INDUCING FACTOR 1"/>
    <property type="match status" value="1"/>
</dbReference>
<dbReference type="Gene3D" id="3.30.390.30">
    <property type="match status" value="1"/>
</dbReference>
<dbReference type="InterPro" id="IPR050446">
    <property type="entry name" value="FAD-oxidoreductase/Apoptosis"/>
</dbReference>
<dbReference type="InterPro" id="IPR036188">
    <property type="entry name" value="FAD/NAD-bd_sf"/>
</dbReference>
<evidence type="ECO:0008006" key="9">
    <source>
        <dbReference type="Google" id="ProtNLM"/>
    </source>
</evidence>
<proteinExistence type="predicted"/>
<dbReference type="PRINTS" id="PR00368">
    <property type="entry name" value="FADPNR"/>
</dbReference>
<dbReference type="Pfam" id="PF14759">
    <property type="entry name" value="Reductase_C"/>
    <property type="match status" value="1"/>
</dbReference>
<comment type="cofactor">
    <cofactor evidence="1">
        <name>FAD</name>
        <dbReference type="ChEBI" id="CHEBI:57692"/>
    </cofactor>
</comment>
<dbReference type="EMBL" id="FZMO01000001">
    <property type="protein sequence ID" value="SNQ45401.1"/>
    <property type="molecule type" value="Genomic_DNA"/>
</dbReference>
<dbReference type="SUPFAM" id="SSF51905">
    <property type="entry name" value="FAD/NAD(P)-binding domain"/>
    <property type="match status" value="1"/>
</dbReference>
<dbReference type="PRINTS" id="PR00411">
    <property type="entry name" value="PNDRDTASEI"/>
</dbReference>
<dbReference type="InterPro" id="IPR028202">
    <property type="entry name" value="Reductase_C"/>
</dbReference>
<feature type="domain" description="Reductase C-terminal" evidence="6">
    <location>
        <begin position="325"/>
        <end position="393"/>
    </location>
</feature>
<gene>
    <name evidence="7" type="ORF">FRACA_10160</name>
</gene>
<evidence type="ECO:0000259" key="6">
    <source>
        <dbReference type="Pfam" id="PF14759"/>
    </source>
</evidence>
<dbReference type="SUPFAM" id="SSF55424">
    <property type="entry name" value="FAD/NAD-linked reductases, dimerisation (C-terminal) domain"/>
    <property type="match status" value="1"/>
</dbReference>
<dbReference type="PANTHER" id="PTHR43557:SF2">
    <property type="entry name" value="RIESKE DOMAIN-CONTAINING PROTEIN-RELATED"/>
    <property type="match status" value="1"/>
</dbReference>
<sequence>MMRQIVIAGGSNAGLSAARELRRAGFDGRVVLLDADAQSPYRRPEVSKGLLSGKLDEGRVAIEWPGNLEVERLMGHRLVRLDLGRRQVEAIRADGGDVQVPFDGLVIATGARARPVPFGPRLPGVHTLRSVEDARGLRKDLREARRVVIVGGGFIGLEVAAVAAELGQDVTVVEKDKVPLGSVLGASFGAYVTALHRSHGVRIVTGGSVAGLVPGPSGRVAGVRLVGGEPLAADVVLVAIGSLPGVDWLIDSGLDVTDGVRCDRTCAVAGADGVVAAGDVAAWWNPLYSRLMRVEHWTNAVEQGAYAARRLLGLHDPAGFVSAPYFWSDQYGARLQSIGSSLGHDAALTLESDGPKLVVAYARAGRLLSVAGIHASAAVMGHRSQVLSRISIEDLECAV</sequence>
<keyword evidence="2" id="KW-0285">Flavoprotein</keyword>
<evidence type="ECO:0000313" key="7">
    <source>
        <dbReference type="EMBL" id="SNQ45401.1"/>
    </source>
</evidence>